<feature type="transmembrane region" description="Helical" evidence="7">
    <location>
        <begin position="767"/>
        <end position="789"/>
    </location>
</feature>
<evidence type="ECO:0000313" key="9">
    <source>
        <dbReference type="EMBL" id="HIS32030.1"/>
    </source>
</evidence>
<accession>A0A9D1JKC4</accession>
<evidence type="ECO:0000256" key="1">
    <source>
        <dbReference type="ARBA" id="ARBA00004651"/>
    </source>
</evidence>
<comment type="similarity">
    <text evidence="6">Belongs to the ABC-4 integral membrane protein family.</text>
</comment>
<comment type="subcellular location">
    <subcellularLocation>
        <location evidence="1">Cell membrane</location>
        <topology evidence="1">Multi-pass membrane protein</topology>
    </subcellularLocation>
</comment>
<name>A0A9D1JKC4_9FIRM</name>
<feature type="transmembrane region" description="Helical" evidence="7">
    <location>
        <begin position="26"/>
        <end position="49"/>
    </location>
</feature>
<dbReference type="Pfam" id="PF02687">
    <property type="entry name" value="FtsX"/>
    <property type="match status" value="2"/>
</dbReference>
<feature type="transmembrane region" description="Helical" evidence="7">
    <location>
        <begin position="314"/>
        <end position="336"/>
    </location>
</feature>
<keyword evidence="3 7" id="KW-0812">Transmembrane</keyword>
<evidence type="ECO:0000256" key="2">
    <source>
        <dbReference type="ARBA" id="ARBA00022475"/>
    </source>
</evidence>
<dbReference type="InterPro" id="IPR050250">
    <property type="entry name" value="Macrolide_Exporter_MacB"/>
</dbReference>
<dbReference type="Proteomes" id="UP000823935">
    <property type="component" value="Unassembled WGS sequence"/>
</dbReference>
<keyword evidence="5 7" id="KW-0472">Membrane</keyword>
<gene>
    <name evidence="9" type="ORF">IAB44_10865</name>
</gene>
<dbReference type="GO" id="GO:0005886">
    <property type="term" value="C:plasma membrane"/>
    <property type="evidence" value="ECO:0007669"/>
    <property type="project" value="UniProtKB-SubCell"/>
</dbReference>
<feature type="transmembrane region" description="Helical" evidence="7">
    <location>
        <begin position="423"/>
        <end position="442"/>
    </location>
</feature>
<dbReference type="GO" id="GO:0022857">
    <property type="term" value="F:transmembrane transporter activity"/>
    <property type="evidence" value="ECO:0007669"/>
    <property type="project" value="TreeGrafter"/>
</dbReference>
<reference evidence="9" key="1">
    <citation type="submission" date="2020-10" db="EMBL/GenBank/DDBJ databases">
        <authorList>
            <person name="Gilroy R."/>
        </authorList>
    </citation>
    <scope>NUCLEOTIDE SEQUENCE</scope>
    <source>
        <strain evidence="9">CHK190-19873</strain>
    </source>
</reference>
<feature type="transmembrane region" description="Helical" evidence="7">
    <location>
        <begin position="809"/>
        <end position="831"/>
    </location>
</feature>
<dbReference type="PANTHER" id="PTHR30572">
    <property type="entry name" value="MEMBRANE COMPONENT OF TRANSPORTER-RELATED"/>
    <property type="match status" value="1"/>
</dbReference>
<feature type="transmembrane region" description="Helical" evidence="7">
    <location>
        <begin position="356"/>
        <end position="374"/>
    </location>
</feature>
<comment type="caution">
    <text evidence="9">The sequence shown here is derived from an EMBL/GenBank/DDBJ whole genome shotgun (WGS) entry which is preliminary data.</text>
</comment>
<evidence type="ECO:0000256" key="6">
    <source>
        <dbReference type="ARBA" id="ARBA00038076"/>
    </source>
</evidence>
<feature type="domain" description="ABC3 transporter permease C-terminal" evidence="8">
    <location>
        <begin position="717"/>
        <end position="827"/>
    </location>
</feature>
<evidence type="ECO:0000259" key="8">
    <source>
        <dbReference type="Pfam" id="PF02687"/>
    </source>
</evidence>
<feature type="transmembrane region" description="Helical" evidence="7">
    <location>
        <begin position="263"/>
        <end position="282"/>
    </location>
</feature>
<organism evidence="9 10">
    <name type="scientific">Candidatus Limivivens intestinipullorum</name>
    <dbReference type="NCBI Taxonomy" id="2840858"/>
    <lineage>
        <taxon>Bacteria</taxon>
        <taxon>Bacillati</taxon>
        <taxon>Bacillota</taxon>
        <taxon>Clostridia</taxon>
        <taxon>Lachnospirales</taxon>
        <taxon>Lachnospiraceae</taxon>
        <taxon>Lachnospiraceae incertae sedis</taxon>
        <taxon>Candidatus Limivivens</taxon>
    </lineage>
</organism>
<evidence type="ECO:0000256" key="4">
    <source>
        <dbReference type="ARBA" id="ARBA00022989"/>
    </source>
</evidence>
<sequence length="844" mass="93434">MLANNNLKVCHTLAKRDFRFHRTKNLVLILAVAMVTGLYSFVFLLGSAVEGGFLLNYQYLYGSTSHILFTGLTENQADLLAQHANVKSAVRLSTVGQLSDPMMGQRLVKLAVTDRDYAETVLSLPTTGHLPEKAGEIALDEYTMGSLGILYEIGAPVTIQWTDPQGGIHTDTFTLCGWWSSPTNFSESCAWITAETAAGLVPGYNDENAANLTLGVTLHQPRDLEEQARQMLADQGLPEVAYTTNLAYNDARREQAFRQAGQFYAPAALVLVCGFLMIYSIVHVTARQDRTFFAGLKALGMTPRQIHRYLAEKGCLVTLLGLLPGFLIGFLLNLALAGRVITGIENPAVYFLDWPPFALAAASTLVTVLLAYWIPTFRLSRMTPSQAARSNAPRRGRGIGRADGLITLPRLALRTLGKGKSRTALSVLIMLLAVLLLTSVWMEYVSLQEDVYLDTLSPWDYTISDGSAVMEVQRYNQNSRSITEEVVEEIRQRPEVTSVSALKSREVDLTASEELQQRVVDYYDQPYDETMTLRESQAGYPDWVAGLDRFAQTGEYTALVIGLDGKYLDYVLENCPFTSGEFDAEAFAKGSSVLVGGAYNDGISSLAAGETLELAGETFTVMGSVKHDDSYLSGSNSRDAAFTFFYILPLETFDRLFPGQSFRQMAVEIDPSMQDSFEEYLTEFEQGRNRGIGITLRSDYQENFRNARMNMVLVPLIVGLVLMSIALLNFLNLLIAKAISRQQEFAVYQSLGMTLAQLRRLLLLEGLYYAALMTVVLIPLTVLFAKMVMPGVITEFSWVSAYRFTLAPLWITMPVIVLLAVLAPLVCMGFVTRGTIQQRLRTGE</sequence>
<evidence type="ECO:0000313" key="10">
    <source>
        <dbReference type="Proteomes" id="UP000823935"/>
    </source>
</evidence>
<dbReference type="AlphaFoldDB" id="A0A9D1JKC4"/>
<dbReference type="EMBL" id="DVIQ01000066">
    <property type="protein sequence ID" value="HIS32030.1"/>
    <property type="molecule type" value="Genomic_DNA"/>
</dbReference>
<evidence type="ECO:0000256" key="7">
    <source>
        <dbReference type="SAM" id="Phobius"/>
    </source>
</evidence>
<proteinExistence type="inferred from homology"/>
<evidence type="ECO:0000256" key="3">
    <source>
        <dbReference type="ARBA" id="ARBA00022692"/>
    </source>
</evidence>
<reference evidence="9" key="2">
    <citation type="journal article" date="2021" name="PeerJ">
        <title>Extensive microbial diversity within the chicken gut microbiome revealed by metagenomics and culture.</title>
        <authorList>
            <person name="Gilroy R."/>
            <person name="Ravi A."/>
            <person name="Getino M."/>
            <person name="Pursley I."/>
            <person name="Horton D.L."/>
            <person name="Alikhan N.F."/>
            <person name="Baker D."/>
            <person name="Gharbi K."/>
            <person name="Hall N."/>
            <person name="Watson M."/>
            <person name="Adriaenssens E.M."/>
            <person name="Foster-Nyarko E."/>
            <person name="Jarju S."/>
            <person name="Secka A."/>
            <person name="Antonio M."/>
            <person name="Oren A."/>
            <person name="Chaudhuri R.R."/>
            <person name="La Ragione R."/>
            <person name="Hildebrand F."/>
            <person name="Pallen M.J."/>
        </authorList>
    </citation>
    <scope>NUCLEOTIDE SEQUENCE</scope>
    <source>
        <strain evidence="9">CHK190-19873</strain>
    </source>
</reference>
<feature type="domain" description="ABC3 transporter permease C-terminal" evidence="8">
    <location>
        <begin position="267"/>
        <end position="384"/>
    </location>
</feature>
<protein>
    <submittedName>
        <fullName evidence="9">FtsX-like permease family protein</fullName>
    </submittedName>
</protein>
<feature type="transmembrane region" description="Helical" evidence="7">
    <location>
        <begin position="712"/>
        <end position="735"/>
    </location>
</feature>
<keyword evidence="4 7" id="KW-1133">Transmembrane helix</keyword>
<dbReference type="PANTHER" id="PTHR30572:SF4">
    <property type="entry name" value="ABC TRANSPORTER PERMEASE YTRF"/>
    <property type="match status" value="1"/>
</dbReference>
<dbReference type="InterPro" id="IPR003838">
    <property type="entry name" value="ABC3_permease_C"/>
</dbReference>
<keyword evidence="2" id="KW-1003">Cell membrane</keyword>
<evidence type="ECO:0000256" key="5">
    <source>
        <dbReference type="ARBA" id="ARBA00023136"/>
    </source>
</evidence>